<organism evidence="2 3">
    <name type="scientific">Sphingomonas changnyeongensis</name>
    <dbReference type="NCBI Taxonomy" id="2698679"/>
    <lineage>
        <taxon>Bacteria</taxon>
        <taxon>Pseudomonadati</taxon>
        <taxon>Pseudomonadota</taxon>
        <taxon>Alphaproteobacteria</taxon>
        <taxon>Sphingomonadales</taxon>
        <taxon>Sphingomonadaceae</taxon>
        <taxon>Sphingomonas</taxon>
    </lineage>
</organism>
<gene>
    <name evidence="2" type="ORF">GVO57_00385</name>
</gene>
<feature type="domain" description="Phage tail collar" evidence="1">
    <location>
        <begin position="5"/>
        <end position="61"/>
    </location>
</feature>
<keyword evidence="3" id="KW-1185">Reference proteome</keyword>
<dbReference type="InterPro" id="IPR011083">
    <property type="entry name" value="Phage_tail_collar_dom"/>
</dbReference>
<name>A0A7Z2NU04_9SPHN</name>
<accession>A0A7Z2NU04</accession>
<evidence type="ECO:0000259" key="1">
    <source>
        <dbReference type="Pfam" id="PF07484"/>
    </source>
</evidence>
<evidence type="ECO:0000313" key="2">
    <source>
        <dbReference type="EMBL" id="QHL89567.1"/>
    </source>
</evidence>
<dbReference type="Gene3D" id="3.90.1340.10">
    <property type="entry name" value="Phage tail collar domain"/>
    <property type="match status" value="1"/>
</dbReference>
<sequence>MALIGEIKLWAGTYAPQGWAFCAGQLLPISDHELLYATIGTIYGGDGSTTFALPDLRGRVPVHQGPSYPLGLLTGSEKVALLAAQLPQHGHAVAAAATATGGNPAGNVWAAIASEESAPYSTAAANAVMADACIGQTGSGVPHENMMPYLVLNYIIALEQTYDDTPISPRCGDLPLAASRKAGWRAMAACLRSRPTRPCSR</sequence>
<proteinExistence type="predicted"/>
<dbReference type="Proteomes" id="UP000464468">
    <property type="component" value="Chromosome"/>
</dbReference>
<protein>
    <submittedName>
        <fullName evidence="2">Phage tail protein</fullName>
    </submittedName>
</protein>
<dbReference type="InterPro" id="IPR037053">
    <property type="entry name" value="Phage_tail_collar_dom_sf"/>
</dbReference>
<dbReference type="Pfam" id="PF07484">
    <property type="entry name" value="Collar"/>
    <property type="match status" value="1"/>
</dbReference>
<reference evidence="2 3" key="1">
    <citation type="submission" date="2020-01" db="EMBL/GenBank/DDBJ databases">
        <title>Sphingomonas sp. C33 whole genome sequece.</title>
        <authorList>
            <person name="Park C."/>
        </authorList>
    </citation>
    <scope>NUCLEOTIDE SEQUENCE [LARGE SCALE GENOMIC DNA]</scope>
    <source>
        <strain evidence="2 3">C33</strain>
    </source>
</reference>
<dbReference type="AlphaFoldDB" id="A0A7Z2NU04"/>
<dbReference type="KEGG" id="schy:GVO57_00385"/>
<evidence type="ECO:0000313" key="3">
    <source>
        <dbReference type="Proteomes" id="UP000464468"/>
    </source>
</evidence>
<dbReference type="SUPFAM" id="SSF88874">
    <property type="entry name" value="Receptor-binding domain of short tail fibre protein gp12"/>
    <property type="match status" value="1"/>
</dbReference>
<dbReference type="EMBL" id="CP047895">
    <property type="protein sequence ID" value="QHL89567.1"/>
    <property type="molecule type" value="Genomic_DNA"/>
</dbReference>
<dbReference type="RefSeq" id="WP_160590927.1">
    <property type="nucleotide sequence ID" value="NZ_CP047895.1"/>
</dbReference>